<evidence type="ECO:0000313" key="3">
    <source>
        <dbReference type="Proteomes" id="UP000077202"/>
    </source>
</evidence>
<feature type="compositionally biased region" description="Basic and acidic residues" evidence="1">
    <location>
        <begin position="178"/>
        <end position="210"/>
    </location>
</feature>
<feature type="region of interest" description="Disordered" evidence="1">
    <location>
        <begin position="83"/>
        <end position="125"/>
    </location>
</feature>
<sequence>MLGERQKLEVIVLEKEPVDGDSDYQMAVDEEMDESPSPQVFPSKDTVSVASAIDEEDDQPRGNILMEQSLKIAAEALNSNGIHEMAQNAEGSSAAVTSTEADLKASPAPRKLEDEEEKTEDRRLGPLVPIDYFAEEMEAVAVSTPATVSSPAVAANLAAAAEFAKSLSNLSSINTSTRENKKEDGDRDRQEEERQTGRERNTWKEKNRDR</sequence>
<keyword evidence="3" id="KW-1185">Reference proteome</keyword>
<organism evidence="2 3">
    <name type="scientific">Marchantia polymorpha subsp. ruderalis</name>
    <dbReference type="NCBI Taxonomy" id="1480154"/>
    <lineage>
        <taxon>Eukaryota</taxon>
        <taxon>Viridiplantae</taxon>
        <taxon>Streptophyta</taxon>
        <taxon>Embryophyta</taxon>
        <taxon>Marchantiophyta</taxon>
        <taxon>Marchantiopsida</taxon>
        <taxon>Marchantiidae</taxon>
        <taxon>Marchantiales</taxon>
        <taxon>Marchantiaceae</taxon>
        <taxon>Marchantia</taxon>
    </lineage>
</organism>
<feature type="region of interest" description="Disordered" evidence="1">
    <location>
        <begin position="166"/>
        <end position="210"/>
    </location>
</feature>
<dbReference type="EMBL" id="LVLJ01000445">
    <property type="protein sequence ID" value="OAE34213.1"/>
    <property type="molecule type" value="Genomic_DNA"/>
</dbReference>
<dbReference type="InterPro" id="IPR053294">
    <property type="entry name" value="RBM_PWI_domain"/>
</dbReference>
<protein>
    <submittedName>
        <fullName evidence="2">Uncharacterized protein</fullName>
    </submittedName>
</protein>
<dbReference type="PANTHER" id="PTHR47334">
    <property type="entry name" value="SPLICING FACTOR PWI DOMAIN-CONTAINING PROTEIN / RNA RECOGNITION MOTIF (RRM)-CONTAINING PROTEIN"/>
    <property type="match status" value="1"/>
</dbReference>
<name>A0A176WNN8_MARPO</name>
<proteinExistence type="predicted"/>
<comment type="caution">
    <text evidence="2">The sequence shown here is derived from an EMBL/GenBank/DDBJ whole genome shotgun (WGS) entry which is preliminary data.</text>
</comment>
<reference evidence="2" key="1">
    <citation type="submission" date="2016-03" db="EMBL/GenBank/DDBJ databases">
        <title>Mechanisms controlling the formation of the plant cell surface in tip-growing cells are functionally conserved among land plants.</title>
        <authorList>
            <person name="Honkanen S."/>
            <person name="Jones V.A."/>
            <person name="Morieri G."/>
            <person name="Champion C."/>
            <person name="Hetherington A.J."/>
            <person name="Kelly S."/>
            <person name="Saint-Marcoux D."/>
            <person name="Proust H."/>
            <person name="Prescott H."/>
            <person name="Dolan L."/>
        </authorList>
    </citation>
    <scope>NUCLEOTIDE SEQUENCE [LARGE SCALE GENOMIC DNA]</scope>
    <source>
        <tissue evidence="2">Whole gametophyte</tissue>
    </source>
</reference>
<feature type="compositionally biased region" description="Polar residues" evidence="1">
    <location>
        <begin position="89"/>
        <end position="100"/>
    </location>
</feature>
<evidence type="ECO:0000313" key="2">
    <source>
        <dbReference type="EMBL" id="OAE34213.1"/>
    </source>
</evidence>
<gene>
    <name evidence="2" type="ORF">AXG93_1593s1720</name>
</gene>
<feature type="compositionally biased region" description="Low complexity" evidence="1">
    <location>
        <begin position="166"/>
        <end position="177"/>
    </location>
</feature>
<dbReference type="PANTHER" id="PTHR47334:SF2">
    <property type="entry name" value="RNA-BINDING MOTIF PROTEIN 25"/>
    <property type="match status" value="1"/>
</dbReference>
<evidence type="ECO:0000256" key="1">
    <source>
        <dbReference type="SAM" id="MobiDB-lite"/>
    </source>
</evidence>
<accession>A0A176WNN8</accession>
<dbReference type="Proteomes" id="UP000077202">
    <property type="component" value="Unassembled WGS sequence"/>
</dbReference>
<dbReference type="AlphaFoldDB" id="A0A176WNN8"/>